<keyword evidence="4" id="KW-1185">Reference proteome</keyword>
<feature type="chain" id="PRO_5034873347" evidence="2">
    <location>
        <begin position="31"/>
        <end position="236"/>
    </location>
</feature>
<dbReference type="VEuPathDB" id="FungiDB:PC9H_008811"/>
<dbReference type="OrthoDB" id="3111217at2759"/>
<feature type="transmembrane region" description="Helical" evidence="1">
    <location>
        <begin position="40"/>
        <end position="64"/>
    </location>
</feature>
<sequence>MQLKLSSVLILGSLLPLLLQASVLAPRSDAEDTTDDLGPLAAIAIGGLVAVAANVASALILDLIHSGIGENKNIGNRDPSLVLVAVKAFVPVTGQESLGILGHDWGSVWIPVQTSLTEAETFVVWWSKHRGSPPLLYACDGSLRLPLVNAVVQKRRIQPPTKPSTTPRVCKLKPHPHASPKVCRFTDSSTRRAKFELQPLKPTLLLTYGRPPYQRRAEKQNDSIEQLLTRSTIRVK</sequence>
<reference evidence="3" key="1">
    <citation type="submission" date="2019-07" db="EMBL/GenBank/DDBJ databases">
        <authorList>
            <person name="Palmer J.M."/>
        </authorList>
    </citation>
    <scope>NUCLEOTIDE SEQUENCE</scope>
    <source>
        <strain evidence="3">PC9</strain>
    </source>
</reference>
<dbReference type="GeneID" id="59378629"/>
<evidence type="ECO:0000313" key="4">
    <source>
        <dbReference type="Proteomes" id="UP000623687"/>
    </source>
</evidence>
<organism evidence="3 4">
    <name type="scientific">Pleurotus ostreatus</name>
    <name type="common">Oyster mushroom</name>
    <name type="synonym">White-rot fungus</name>
    <dbReference type="NCBI Taxonomy" id="5322"/>
    <lineage>
        <taxon>Eukaryota</taxon>
        <taxon>Fungi</taxon>
        <taxon>Dikarya</taxon>
        <taxon>Basidiomycota</taxon>
        <taxon>Agaricomycotina</taxon>
        <taxon>Agaricomycetes</taxon>
        <taxon>Agaricomycetidae</taxon>
        <taxon>Agaricales</taxon>
        <taxon>Pleurotineae</taxon>
        <taxon>Pleurotaceae</taxon>
        <taxon>Pleurotus</taxon>
    </lineage>
</organism>
<proteinExistence type="predicted"/>
<keyword evidence="1" id="KW-0472">Membrane</keyword>
<comment type="caution">
    <text evidence="3">The sequence shown here is derived from an EMBL/GenBank/DDBJ whole genome shotgun (WGS) entry which is preliminary data.</text>
</comment>
<name>A0A8H6ZRU9_PLEOS</name>
<evidence type="ECO:0000256" key="1">
    <source>
        <dbReference type="SAM" id="Phobius"/>
    </source>
</evidence>
<keyword evidence="2" id="KW-0732">Signal</keyword>
<dbReference type="RefSeq" id="XP_036629746.1">
    <property type="nucleotide sequence ID" value="XM_036778318.1"/>
</dbReference>
<evidence type="ECO:0000256" key="2">
    <source>
        <dbReference type="SAM" id="SignalP"/>
    </source>
</evidence>
<dbReference type="EMBL" id="JACETU010000006">
    <property type="protein sequence ID" value="KAF7426442.1"/>
    <property type="molecule type" value="Genomic_DNA"/>
</dbReference>
<gene>
    <name evidence="3" type="ORF">PC9H_008811</name>
</gene>
<keyword evidence="1" id="KW-1133">Transmembrane helix</keyword>
<protein>
    <submittedName>
        <fullName evidence="3">Uncharacterized protein</fullName>
    </submittedName>
</protein>
<feature type="signal peptide" evidence="2">
    <location>
        <begin position="1"/>
        <end position="30"/>
    </location>
</feature>
<evidence type="ECO:0000313" key="3">
    <source>
        <dbReference type="EMBL" id="KAF7426442.1"/>
    </source>
</evidence>
<accession>A0A8H6ZRU9</accession>
<dbReference type="Proteomes" id="UP000623687">
    <property type="component" value="Unassembled WGS sequence"/>
</dbReference>
<dbReference type="AlphaFoldDB" id="A0A8H6ZRU9"/>
<keyword evidence="1" id="KW-0812">Transmembrane</keyword>